<accession>A0A8B7PBW9</accession>
<evidence type="ECO:0000259" key="2">
    <source>
        <dbReference type="PROSITE" id="PS50940"/>
    </source>
</evidence>
<dbReference type="SMART" id="SM00494">
    <property type="entry name" value="ChtBD2"/>
    <property type="match status" value="2"/>
</dbReference>
<evidence type="ECO:0000313" key="4">
    <source>
        <dbReference type="RefSeq" id="XP_018023495.1"/>
    </source>
</evidence>
<keyword evidence="1" id="KW-0732">Signal</keyword>
<sequence>MARIKASAAVILVSLVCMAWAVVPELNLAFCSGKYDGYYCQHCWQVVYCRDRIVNEAASPRCDADQACTLLSSSRVAACVPTENSAACKCTTNFCDPYALNLLDRCNNITGLYDMVDCGAEDGTCISGECSALPSCDGALVGWNAILPACTDGFYCSEVGVVTDGVHCKAGQYVDKYGSCSSAPPRPCATGCKGLCPDDTDCTRYYACDSFDNGNVEAGPLTCPGGAFFAANADPPSCSGTDESVCAPLTFCNFGSSPATASFSSYARPHACSKETTGDYADSECSQRYLSCRDVGDGEYAWVRTKCPDDHVFSTDPRHPYCVARETVGC</sequence>
<dbReference type="KEGG" id="hazt:108679387"/>
<gene>
    <name evidence="4" type="primary">LOC108679387</name>
</gene>
<feature type="domain" description="Chitin-binding type-2" evidence="2">
    <location>
        <begin position="185"/>
        <end position="248"/>
    </location>
</feature>
<name>A0A8B7PBW9_HYAAZ</name>
<organism evidence="3 4">
    <name type="scientific">Hyalella azteca</name>
    <name type="common">Amphipod</name>
    <dbReference type="NCBI Taxonomy" id="294128"/>
    <lineage>
        <taxon>Eukaryota</taxon>
        <taxon>Metazoa</taxon>
        <taxon>Ecdysozoa</taxon>
        <taxon>Arthropoda</taxon>
        <taxon>Crustacea</taxon>
        <taxon>Multicrustacea</taxon>
        <taxon>Malacostraca</taxon>
        <taxon>Eumalacostraca</taxon>
        <taxon>Peracarida</taxon>
        <taxon>Amphipoda</taxon>
        <taxon>Senticaudata</taxon>
        <taxon>Talitrida</taxon>
        <taxon>Talitroidea</taxon>
        <taxon>Hyalellidae</taxon>
        <taxon>Hyalella</taxon>
    </lineage>
</organism>
<dbReference type="GeneID" id="108679387"/>
<evidence type="ECO:0000256" key="1">
    <source>
        <dbReference type="SAM" id="SignalP"/>
    </source>
</evidence>
<feature type="chain" id="PRO_5034656625" evidence="1">
    <location>
        <begin position="22"/>
        <end position="330"/>
    </location>
</feature>
<feature type="signal peptide" evidence="1">
    <location>
        <begin position="1"/>
        <end position="21"/>
    </location>
</feature>
<dbReference type="InterPro" id="IPR002557">
    <property type="entry name" value="Chitin-bd_dom"/>
</dbReference>
<dbReference type="OrthoDB" id="6373422at2759"/>
<dbReference type="PROSITE" id="PS50940">
    <property type="entry name" value="CHIT_BIND_II"/>
    <property type="match status" value="2"/>
</dbReference>
<dbReference type="AlphaFoldDB" id="A0A8B7PBW9"/>
<proteinExistence type="predicted"/>
<feature type="domain" description="Chitin-binding type-2" evidence="2">
    <location>
        <begin position="269"/>
        <end position="330"/>
    </location>
</feature>
<dbReference type="RefSeq" id="XP_018023495.1">
    <property type="nucleotide sequence ID" value="XM_018168006.2"/>
</dbReference>
<keyword evidence="3" id="KW-1185">Reference proteome</keyword>
<evidence type="ECO:0000313" key="3">
    <source>
        <dbReference type="Proteomes" id="UP000694843"/>
    </source>
</evidence>
<reference evidence="4" key="1">
    <citation type="submission" date="2025-08" db="UniProtKB">
        <authorList>
            <consortium name="RefSeq"/>
        </authorList>
    </citation>
    <scope>IDENTIFICATION</scope>
    <source>
        <tissue evidence="4">Whole organism</tissue>
    </source>
</reference>
<dbReference type="GO" id="GO:0008061">
    <property type="term" value="F:chitin binding"/>
    <property type="evidence" value="ECO:0007669"/>
    <property type="project" value="InterPro"/>
</dbReference>
<dbReference type="Proteomes" id="UP000694843">
    <property type="component" value="Unplaced"/>
</dbReference>
<dbReference type="GO" id="GO:0005576">
    <property type="term" value="C:extracellular region"/>
    <property type="evidence" value="ECO:0007669"/>
    <property type="project" value="InterPro"/>
</dbReference>
<protein>
    <submittedName>
        <fullName evidence="4">Uncharacterized protein LOC108679387</fullName>
    </submittedName>
</protein>